<dbReference type="EMBL" id="QZCH01000031">
    <property type="protein sequence ID" value="RJG40038.1"/>
    <property type="molecule type" value="Genomic_DNA"/>
</dbReference>
<evidence type="ECO:0000256" key="2">
    <source>
        <dbReference type="ARBA" id="ARBA00023157"/>
    </source>
</evidence>
<feature type="domain" description="Glycoside hydrolase family 19 catalytic" evidence="4">
    <location>
        <begin position="276"/>
        <end position="508"/>
    </location>
</feature>
<dbReference type="GO" id="GO:0006952">
    <property type="term" value="P:defense response"/>
    <property type="evidence" value="ECO:0007669"/>
    <property type="project" value="UniProtKB-KW"/>
</dbReference>
<dbReference type="AlphaFoldDB" id="A0A418YAS2"/>
<evidence type="ECO:0000313" key="6">
    <source>
        <dbReference type="Proteomes" id="UP000283255"/>
    </source>
</evidence>
<dbReference type="Pfam" id="PF00182">
    <property type="entry name" value="Glyco_hydro_19"/>
    <property type="match status" value="1"/>
</dbReference>
<reference evidence="5 6" key="1">
    <citation type="submission" date="2018-09" db="EMBL/GenBank/DDBJ databases">
        <authorList>
            <person name="Wang F."/>
        </authorList>
    </citation>
    <scope>NUCLEOTIDE SEQUENCE [LARGE SCALE GENOMIC DNA]</scope>
    <source>
        <strain evidence="5 6">PLHSC7-2</strain>
    </source>
</reference>
<evidence type="ECO:0000259" key="4">
    <source>
        <dbReference type="Pfam" id="PF00182"/>
    </source>
</evidence>
<dbReference type="InterPro" id="IPR023346">
    <property type="entry name" value="Lysozyme-like_dom_sf"/>
</dbReference>
<feature type="compositionally biased region" description="Low complexity" evidence="3">
    <location>
        <begin position="129"/>
        <end position="150"/>
    </location>
</feature>
<evidence type="ECO:0000256" key="1">
    <source>
        <dbReference type="ARBA" id="ARBA00022821"/>
    </source>
</evidence>
<keyword evidence="1" id="KW-0611">Plant defense</keyword>
<accession>A0A418YAS2</accession>
<gene>
    <name evidence="5" type="ORF">D1Z90_17710</name>
</gene>
<dbReference type="PANTHER" id="PTHR22595">
    <property type="entry name" value="CHITINASE-RELATED"/>
    <property type="match status" value="1"/>
</dbReference>
<evidence type="ECO:0000313" key="5">
    <source>
        <dbReference type="EMBL" id="RJG40038.1"/>
    </source>
</evidence>
<organism evidence="5 6">
    <name type="scientific">Motilimonas pumila</name>
    <dbReference type="NCBI Taxonomy" id="2303987"/>
    <lineage>
        <taxon>Bacteria</taxon>
        <taxon>Pseudomonadati</taxon>
        <taxon>Pseudomonadota</taxon>
        <taxon>Gammaproteobacteria</taxon>
        <taxon>Alteromonadales</taxon>
        <taxon>Alteromonadales genera incertae sedis</taxon>
        <taxon>Motilimonas</taxon>
    </lineage>
</organism>
<dbReference type="Gene3D" id="3.30.20.10">
    <property type="entry name" value="Endochitinase, domain 2"/>
    <property type="match status" value="1"/>
</dbReference>
<proteinExistence type="predicted"/>
<dbReference type="CDD" id="cd00325">
    <property type="entry name" value="chitinase_GH19"/>
    <property type="match status" value="1"/>
</dbReference>
<name>A0A418YAS2_9GAMM</name>
<feature type="region of interest" description="Disordered" evidence="3">
    <location>
        <begin position="129"/>
        <end position="156"/>
    </location>
</feature>
<sequence>MVEYQGKCFVAKNNPGSWSSPTGSGWFWDEVSCGNTPAPTNAPVTDKPTVPTAAPTQTPPTPTDAPVTGNEVVWVAGSSRVSNGDRVIYQGECFEARNNPGIWEAPKAGSWFWTPVTCSGGVAPTAAPTTAPTVTPTVAPTAKPTIDPTVEPTPLPPTVEPTVAPTVEPTVLPTLEPSVAPSVEPTLPPEKPGELTILPDNAGTGYTIPRAELSAVEYYKTDSPLFRQVKFDISTRDNAIVEATAPNNAMNPENVLRVEGILSEQQWDYFFPLRNEAYTYKRFLQAVAKFPAFCQTYTDGRDSEAICKRSIATMFAHFGQETGANAPNWVQSKGVELWRQGLYYLREMYKSEDVVDGTYSACGSWQGEKWPCAPGKSYFGRGAKQLSWNYNYGQFSQAMFGDINVLLEKPELVADTWLNLASAVFFFVTPQPPKPSMLHVIDGTWQPNAADKAANLLPGLGATIQIINGAYECGKGGAEDYRAANRIKYYKIFAEELNLDITGEPLSCANMKAFATDGAGALLLNWDKDWGYNGSRPGDKSFECKPVGYQTAYNALFEGDYEQCVEKHFNVQAVDENGVIIPKGQ</sequence>
<keyword evidence="2" id="KW-1015">Disulfide bond</keyword>
<protein>
    <submittedName>
        <fullName evidence="5">Chitin-binding protein</fullName>
    </submittedName>
</protein>
<dbReference type="PANTHER" id="PTHR22595:SF79">
    <property type="entry name" value="CHITINASE 12"/>
    <property type="match status" value="1"/>
</dbReference>
<evidence type="ECO:0000256" key="3">
    <source>
        <dbReference type="SAM" id="MobiDB-lite"/>
    </source>
</evidence>
<feature type="region of interest" description="Disordered" evidence="3">
    <location>
        <begin position="37"/>
        <end position="68"/>
    </location>
</feature>
<comment type="caution">
    <text evidence="5">The sequence shown here is derived from an EMBL/GenBank/DDBJ whole genome shotgun (WGS) entry which is preliminary data.</text>
</comment>
<dbReference type="GO" id="GO:0016998">
    <property type="term" value="P:cell wall macromolecule catabolic process"/>
    <property type="evidence" value="ECO:0007669"/>
    <property type="project" value="InterPro"/>
</dbReference>
<dbReference type="OrthoDB" id="6018988at2"/>
<dbReference type="GO" id="GO:0004568">
    <property type="term" value="F:chitinase activity"/>
    <property type="evidence" value="ECO:0007669"/>
    <property type="project" value="InterPro"/>
</dbReference>
<dbReference type="InterPro" id="IPR000726">
    <property type="entry name" value="Glyco_hydro_19_cat"/>
</dbReference>
<dbReference type="GO" id="GO:0006032">
    <property type="term" value="P:chitin catabolic process"/>
    <property type="evidence" value="ECO:0007669"/>
    <property type="project" value="InterPro"/>
</dbReference>
<keyword evidence="6" id="KW-1185">Reference proteome</keyword>
<feature type="region of interest" description="Disordered" evidence="3">
    <location>
        <begin position="178"/>
        <end position="201"/>
    </location>
</feature>
<dbReference type="Gene3D" id="1.10.530.10">
    <property type="match status" value="1"/>
</dbReference>
<dbReference type="Proteomes" id="UP000283255">
    <property type="component" value="Unassembled WGS sequence"/>
</dbReference>
<dbReference type="SUPFAM" id="SSF53955">
    <property type="entry name" value="Lysozyme-like"/>
    <property type="match status" value="1"/>
</dbReference>
<reference evidence="5 6" key="2">
    <citation type="submission" date="2019-01" db="EMBL/GenBank/DDBJ databases">
        <title>Motilimonas pumilus sp. nov., isolated from the gut of sea cucumber (Apostichopus japonicus).</title>
        <authorList>
            <person name="Wang F.-Q."/>
            <person name="Ren L.-H."/>
            <person name="Lin Y.-W."/>
            <person name="Sun G.-H."/>
            <person name="Du Z.-J."/>
            <person name="Zhao J.-X."/>
            <person name="Liu X.-J."/>
            <person name="Liu L.-J."/>
        </authorList>
    </citation>
    <scope>NUCLEOTIDE SEQUENCE [LARGE SCALE GENOMIC DNA]</scope>
    <source>
        <strain evidence="5 6">PLHSC7-2</strain>
    </source>
</reference>